<proteinExistence type="inferred from homology"/>
<sequence>MLKIWRVYLDDAGWLSELGLAALDQQEYQRWQSLRRALDANRYAAAHIALRAVLASELDCLPADICYQHNSWCKPFLHHGPAFSLSHSGGIALIALQPQGPLGIDIELQNNDTDPDWFSDFQSPAELRKMTQSLSAAQALKLWVRKEAVLKAFGRGLHLPMSQVVLPQGDKQCMRAMIHCDGENTLWHLYDLDVGTEALAALVSRRSYTAQELLVKDWPLSSGRSP</sequence>
<dbReference type="SUPFAM" id="SSF56214">
    <property type="entry name" value="4'-phosphopantetheinyl transferase"/>
    <property type="match status" value="2"/>
</dbReference>
<reference evidence="4 6" key="1">
    <citation type="submission" date="2018-06" db="EMBL/GenBank/DDBJ databases">
        <authorList>
            <consortium name="Pathogen Informatics"/>
            <person name="Doyle S."/>
        </authorList>
    </citation>
    <scope>NUCLEOTIDE SEQUENCE [LARGE SCALE GENOMIC DNA]</scope>
    <source>
        <strain evidence="4 6">NCTC11159</strain>
    </source>
</reference>
<evidence type="ECO:0000313" key="6">
    <source>
        <dbReference type="Proteomes" id="UP000255108"/>
    </source>
</evidence>
<keyword evidence="2 4" id="KW-0808">Transferase</keyword>
<dbReference type="AlphaFoldDB" id="A0A377SVY2"/>
<evidence type="ECO:0000256" key="1">
    <source>
        <dbReference type="ARBA" id="ARBA00010990"/>
    </source>
</evidence>
<dbReference type="PANTHER" id="PTHR12215">
    <property type="entry name" value="PHOSPHOPANTETHEINE TRANSFERASE"/>
    <property type="match status" value="1"/>
</dbReference>
<evidence type="ECO:0000313" key="5">
    <source>
        <dbReference type="EMBL" id="TCU86238.1"/>
    </source>
</evidence>
<dbReference type="InterPro" id="IPR050559">
    <property type="entry name" value="P-Pant_transferase_sf"/>
</dbReference>
<protein>
    <submittedName>
        <fullName evidence="4 5">Phosphopantetheinyl transferase</fullName>
        <ecNumber evidence="4">2.7.8.-</ecNumber>
    </submittedName>
</protein>
<comment type="similarity">
    <text evidence="1">Belongs to the P-Pant transferase superfamily. Gsp/Sfp/HetI/AcpT family.</text>
</comment>
<reference evidence="5 7" key="2">
    <citation type="submission" date="2019-03" db="EMBL/GenBank/DDBJ databases">
        <title>Genomic Encyclopedia of Type Strains, Phase IV (KMG-IV): sequencing the most valuable type-strain genomes for metagenomic binning, comparative biology and taxonomic classification.</title>
        <authorList>
            <person name="Goeker M."/>
        </authorList>
    </citation>
    <scope>NUCLEOTIDE SEQUENCE [LARGE SCALE GENOMIC DNA]</scope>
    <source>
        <strain evidence="5 7">DSM 3764</strain>
    </source>
</reference>
<dbReference type="RefSeq" id="WP_115228427.1">
    <property type="nucleotide sequence ID" value="NZ_CAWOLO010000006.1"/>
</dbReference>
<dbReference type="Pfam" id="PF01648">
    <property type="entry name" value="ACPS"/>
    <property type="match status" value="1"/>
</dbReference>
<dbReference type="EC" id="2.7.8.-" evidence="4"/>
<dbReference type="EMBL" id="UGHR01000003">
    <property type="protein sequence ID" value="STR44649.1"/>
    <property type="molecule type" value="Genomic_DNA"/>
</dbReference>
<dbReference type="GO" id="GO:0008897">
    <property type="term" value="F:holo-[acyl-carrier-protein] synthase activity"/>
    <property type="evidence" value="ECO:0007669"/>
    <property type="project" value="InterPro"/>
</dbReference>
<dbReference type="GO" id="GO:0000287">
    <property type="term" value="F:magnesium ion binding"/>
    <property type="evidence" value="ECO:0007669"/>
    <property type="project" value="InterPro"/>
</dbReference>
<evidence type="ECO:0000256" key="2">
    <source>
        <dbReference type="ARBA" id="ARBA00022679"/>
    </source>
</evidence>
<dbReference type="OrthoDB" id="9808281at2"/>
<dbReference type="GO" id="GO:0005829">
    <property type="term" value="C:cytosol"/>
    <property type="evidence" value="ECO:0007669"/>
    <property type="project" value="TreeGrafter"/>
</dbReference>
<gene>
    <name evidence="4" type="primary">sfp</name>
    <name evidence="5" type="ORF">EV682_106123</name>
    <name evidence="4" type="ORF">NCTC11159_03189</name>
</gene>
<dbReference type="InterPro" id="IPR037143">
    <property type="entry name" value="4-PPantetheinyl_Trfase_dom_sf"/>
</dbReference>
<evidence type="ECO:0000313" key="4">
    <source>
        <dbReference type="EMBL" id="STR44649.1"/>
    </source>
</evidence>
<dbReference type="InterPro" id="IPR008278">
    <property type="entry name" value="4-PPantetheinyl_Trfase_dom"/>
</dbReference>
<dbReference type="PANTHER" id="PTHR12215:SF10">
    <property type="entry name" value="L-AMINOADIPATE-SEMIALDEHYDE DEHYDROGENASE-PHOSPHOPANTETHEINYL TRANSFERASE"/>
    <property type="match status" value="1"/>
</dbReference>
<dbReference type="Proteomes" id="UP000255108">
    <property type="component" value="Unassembled WGS sequence"/>
</dbReference>
<accession>A0A377SVY2</accession>
<keyword evidence="7" id="KW-1185">Reference proteome</keyword>
<dbReference type="GO" id="GO:0019878">
    <property type="term" value="P:lysine biosynthetic process via aminoadipic acid"/>
    <property type="evidence" value="ECO:0007669"/>
    <property type="project" value="TreeGrafter"/>
</dbReference>
<evidence type="ECO:0000313" key="7">
    <source>
        <dbReference type="Proteomes" id="UP000295794"/>
    </source>
</evidence>
<evidence type="ECO:0000259" key="3">
    <source>
        <dbReference type="Pfam" id="PF01648"/>
    </source>
</evidence>
<name>A0A377SVY2_9NEIS</name>
<organism evidence="4 6">
    <name type="scientific">Iodobacter fluviatilis</name>
    <dbReference type="NCBI Taxonomy" id="537"/>
    <lineage>
        <taxon>Bacteria</taxon>
        <taxon>Pseudomonadati</taxon>
        <taxon>Pseudomonadota</taxon>
        <taxon>Betaproteobacteria</taxon>
        <taxon>Neisseriales</taxon>
        <taxon>Chitinibacteraceae</taxon>
        <taxon>Iodobacter</taxon>
    </lineage>
</organism>
<dbReference type="Gene3D" id="3.90.470.20">
    <property type="entry name" value="4'-phosphopantetheinyl transferase domain"/>
    <property type="match status" value="2"/>
</dbReference>
<dbReference type="Proteomes" id="UP000295794">
    <property type="component" value="Unassembled WGS sequence"/>
</dbReference>
<dbReference type="EMBL" id="SMBT01000006">
    <property type="protein sequence ID" value="TCU86238.1"/>
    <property type="molecule type" value="Genomic_DNA"/>
</dbReference>
<feature type="domain" description="4'-phosphopantetheinyl transferase" evidence="3">
    <location>
        <begin position="101"/>
        <end position="196"/>
    </location>
</feature>